<organism evidence="4 5">
    <name type="scientific">Amanita muscaria (strain Koide BX008)</name>
    <dbReference type="NCBI Taxonomy" id="946122"/>
    <lineage>
        <taxon>Eukaryota</taxon>
        <taxon>Fungi</taxon>
        <taxon>Dikarya</taxon>
        <taxon>Basidiomycota</taxon>
        <taxon>Agaricomycotina</taxon>
        <taxon>Agaricomycetes</taxon>
        <taxon>Agaricomycetidae</taxon>
        <taxon>Agaricales</taxon>
        <taxon>Pluteineae</taxon>
        <taxon>Amanitaceae</taxon>
        <taxon>Amanita</taxon>
    </lineage>
</organism>
<evidence type="ECO:0000313" key="4">
    <source>
        <dbReference type="EMBL" id="KIL69733.1"/>
    </source>
</evidence>
<evidence type="ECO:0000256" key="2">
    <source>
        <dbReference type="ARBA" id="ARBA00022679"/>
    </source>
</evidence>
<evidence type="ECO:0008006" key="6">
    <source>
        <dbReference type="Google" id="ProtNLM"/>
    </source>
</evidence>
<dbReference type="FunCoup" id="A0A0C2XKX0">
    <property type="interactions" value="121"/>
</dbReference>
<protein>
    <recommendedName>
        <fullName evidence="6">SET domain-containing protein</fullName>
    </recommendedName>
</protein>
<dbReference type="InterPro" id="IPR050600">
    <property type="entry name" value="SETD3_SETD6_MTase"/>
</dbReference>
<keyword evidence="1" id="KW-0489">Methyltransferase</keyword>
<dbReference type="OrthoDB" id="341421at2759"/>
<dbReference type="HOGENOM" id="CLU_041939_2_1_1"/>
<proteinExistence type="predicted"/>
<dbReference type="STRING" id="946122.A0A0C2XKX0"/>
<dbReference type="Gene3D" id="3.90.1410.10">
    <property type="entry name" value="set domain protein methyltransferase, domain 1"/>
    <property type="match status" value="1"/>
</dbReference>
<dbReference type="Proteomes" id="UP000054549">
    <property type="component" value="Unassembled WGS sequence"/>
</dbReference>
<sequence>MSHPTRQHFLWNQLLNWLRSRRMSTENLLMEPRERQGAGFGLYTTRPLPPSTALCTIPASALLNIITLSPYYPRSDPPLTAVQLISLHITLHRPKKANDAFSDPHFGPFISILPPDFTFHPLFFFFFFLGPPTFHPLTWLWKQSHGLASANEQHLIDILPTSVLDSMNEIHSKFKADWKRVSDYLKDNQNPFQTEPIDDAQFLWGWLNVNTRCIYYHIRNARSDPDNISLCPLLDFANHTGKGPHMVVNYGSGDSLPRLGRANVTLVSPTSSVGENEEMYLVYGAHSNKRLFVEYGFVNQVSAEIVARDDVSGEVDVQKHMENLFRERGKAGGWIRKILTDEGYWGDWTMHSGPVPAHPSFRLITALRLYHAIPLTGEERLSESLLSAWKETILGTREIISEKNEELWRRTLLRICEIVEAEAQRSMKRAQDCVYDGWEADAKEKISQLWLEEVLVAQEVKKSVEGGIAF</sequence>
<dbReference type="PANTHER" id="PTHR13271:SF47">
    <property type="entry name" value="ACTIN-HISTIDINE N-METHYLTRANSFERASE"/>
    <property type="match status" value="1"/>
</dbReference>
<keyword evidence="3" id="KW-0949">S-adenosyl-L-methionine</keyword>
<name>A0A0C2XKX0_AMAMK</name>
<dbReference type="SUPFAM" id="SSF82199">
    <property type="entry name" value="SET domain"/>
    <property type="match status" value="1"/>
</dbReference>
<evidence type="ECO:0000256" key="1">
    <source>
        <dbReference type="ARBA" id="ARBA00022603"/>
    </source>
</evidence>
<dbReference type="InterPro" id="IPR044429">
    <property type="entry name" value="SETD4_SET"/>
</dbReference>
<dbReference type="EMBL" id="KN818225">
    <property type="protein sequence ID" value="KIL69733.1"/>
    <property type="molecule type" value="Genomic_DNA"/>
</dbReference>
<reference evidence="4 5" key="1">
    <citation type="submission" date="2014-04" db="EMBL/GenBank/DDBJ databases">
        <title>Evolutionary Origins and Diversification of the Mycorrhizal Mutualists.</title>
        <authorList>
            <consortium name="DOE Joint Genome Institute"/>
            <consortium name="Mycorrhizal Genomics Consortium"/>
            <person name="Kohler A."/>
            <person name="Kuo A."/>
            <person name="Nagy L.G."/>
            <person name="Floudas D."/>
            <person name="Copeland A."/>
            <person name="Barry K.W."/>
            <person name="Cichocki N."/>
            <person name="Veneault-Fourrey C."/>
            <person name="LaButti K."/>
            <person name="Lindquist E.A."/>
            <person name="Lipzen A."/>
            <person name="Lundell T."/>
            <person name="Morin E."/>
            <person name="Murat C."/>
            <person name="Riley R."/>
            <person name="Ohm R."/>
            <person name="Sun H."/>
            <person name="Tunlid A."/>
            <person name="Henrissat B."/>
            <person name="Grigoriev I.V."/>
            <person name="Hibbett D.S."/>
            <person name="Martin F."/>
        </authorList>
    </citation>
    <scope>NUCLEOTIDE SEQUENCE [LARGE SCALE GENOMIC DNA]</scope>
    <source>
        <strain evidence="4 5">Koide BX008</strain>
    </source>
</reference>
<gene>
    <name evidence="4" type="ORF">M378DRAFT_68930</name>
</gene>
<evidence type="ECO:0000256" key="3">
    <source>
        <dbReference type="ARBA" id="ARBA00022691"/>
    </source>
</evidence>
<dbReference type="AlphaFoldDB" id="A0A0C2XKX0"/>
<dbReference type="PANTHER" id="PTHR13271">
    <property type="entry name" value="UNCHARACTERIZED PUTATIVE METHYLTRANSFERASE"/>
    <property type="match status" value="1"/>
</dbReference>
<dbReference type="GO" id="GO:0032259">
    <property type="term" value="P:methylation"/>
    <property type="evidence" value="ECO:0007669"/>
    <property type="project" value="UniProtKB-KW"/>
</dbReference>
<accession>A0A0C2XKX0</accession>
<dbReference type="InParanoid" id="A0A0C2XKX0"/>
<evidence type="ECO:0000313" key="5">
    <source>
        <dbReference type="Proteomes" id="UP000054549"/>
    </source>
</evidence>
<dbReference type="GO" id="GO:0016279">
    <property type="term" value="F:protein-lysine N-methyltransferase activity"/>
    <property type="evidence" value="ECO:0007669"/>
    <property type="project" value="InterPro"/>
</dbReference>
<keyword evidence="5" id="KW-1185">Reference proteome</keyword>
<keyword evidence="2" id="KW-0808">Transferase</keyword>
<dbReference type="InterPro" id="IPR046341">
    <property type="entry name" value="SET_dom_sf"/>
</dbReference>
<dbReference type="CDD" id="cd19177">
    <property type="entry name" value="SET_SETD4"/>
    <property type="match status" value="1"/>
</dbReference>